<comment type="similarity">
    <text evidence="1">Belongs to the cycloisomerase 2 family.</text>
</comment>
<dbReference type="SUPFAM" id="SSF50974">
    <property type="entry name" value="Nitrous oxide reductase, N-terminal domain"/>
    <property type="match status" value="1"/>
</dbReference>
<protein>
    <submittedName>
        <fullName evidence="2">Lactonase family protein</fullName>
    </submittedName>
</protein>
<proteinExistence type="inferred from homology"/>
<comment type="caution">
    <text evidence="2">The sequence shown here is derived from an EMBL/GenBank/DDBJ whole genome shotgun (WGS) entry which is preliminary data.</text>
</comment>
<reference evidence="2 3" key="1">
    <citation type="journal article" date="2016" name="Nat. Microbiol.">
        <title>The Mouse Intestinal Bacterial Collection (miBC) provides host-specific insight into cultured diversity and functional potential of the gut microbiota.</title>
        <authorList>
            <person name="Lagkouvardos I."/>
            <person name="Pukall R."/>
            <person name="Abt B."/>
            <person name="Foesel B.U."/>
            <person name="Meier-Kolthoff J.P."/>
            <person name="Kumar N."/>
            <person name="Bresciani A."/>
            <person name="Martinez I."/>
            <person name="Just S."/>
            <person name="Ziegler C."/>
            <person name="Brugiroux S."/>
            <person name="Garzetti D."/>
            <person name="Wenning M."/>
            <person name="Bui T.P."/>
            <person name="Wang J."/>
            <person name="Hugenholtz F."/>
            <person name="Plugge C.M."/>
            <person name="Peterson D.A."/>
            <person name="Hornef M.W."/>
            <person name="Baines J.F."/>
            <person name="Smidt H."/>
            <person name="Walter J."/>
            <person name="Kristiansen K."/>
            <person name="Nielsen H.B."/>
            <person name="Haller D."/>
            <person name="Overmann J."/>
            <person name="Stecher B."/>
            <person name="Clavel T."/>
        </authorList>
    </citation>
    <scope>NUCLEOTIDE SEQUENCE [LARGE SCALE GENOMIC DNA]</scope>
    <source>
        <strain evidence="2 3">DSM 28560</strain>
    </source>
</reference>
<dbReference type="InterPro" id="IPR015943">
    <property type="entry name" value="WD40/YVTN_repeat-like_dom_sf"/>
</dbReference>
<evidence type="ECO:0000313" key="3">
    <source>
        <dbReference type="Proteomes" id="UP000295710"/>
    </source>
</evidence>
<dbReference type="Gene3D" id="2.130.10.10">
    <property type="entry name" value="YVTN repeat-like/Quinoprotein amine dehydrogenase"/>
    <property type="match status" value="1"/>
</dbReference>
<evidence type="ECO:0000313" key="2">
    <source>
        <dbReference type="EMBL" id="TDA23130.1"/>
    </source>
</evidence>
<keyword evidence="3" id="KW-1185">Reference proteome</keyword>
<sequence length="360" mass="40154">MEAAMEKEYRELRNEIQAEETADIWREAYIGTYASEKSKGVYRFSVNIDNGCMTQPELLYEAHNAKWVSLAGDMLAFPTERQDRAGTCFVSLTDHRASLVGEILEEKDTPCFILQEGAFAYTANYHDGTVMIYHMGKEGPEAAGRIENGAEAGCHQIILHGPYVMVPCLTQHRIRMFDRTDGFRSCGAVRFPDGSGPRHGVFNASHTLLYVVSEWSNELFIFEVQEDTFLLRQQLSILPEETGSGRKKQVASAAAVRLTVDERFLYISIRGQDLLAVVDVGGSSAAVLEHVPCGGEHPRDFVLTEDERFLLVANRFSGEVFSLERDRMSGRILGIRSRISMPEGVSLAIRQGSGSMKEVI</sequence>
<dbReference type="InterPro" id="IPR050282">
    <property type="entry name" value="Cycloisomerase_2"/>
</dbReference>
<dbReference type="Proteomes" id="UP000295710">
    <property type="component" value="Unassembled WGS sequence"/>
</dbReference>
<gene>
    <name evidence="2" type="ORF">E1963_03345</name>
</gene>
<dbReference type="AlphaFoldDB" id="A0A4V2WSU6"/>
<name>A0A4V2WSU6_9FIRM</name>
<accession>A0A4V2WSU6</accession>
<organism evidence="2 3">
    <name type="scientific">Extibacter muris</name>
    <dbReference type="NCBI Taxonomy" id="1796622"/>
    <lineage>
        <taxon>Bacteria</taxon>
        <taxon>Bacillati</taxon>
        <taxon>Bacillota</taxon>
        <taxon>Clostridia</taxon>
        <taxon>Lachnospirales</taxon>
        <taxon>Lachnospiraceae</taxon>
        <taxon>Extibacter</taxon>
    </lineage>
</organism>
<dbReference type="PANTHER" id="PTHR30344">
    <property type="entry name" value="6-PHOSPHOGLUCONOLACTONASE-RELATED"/>
    <property type="match status" value="1"/>
</dbReference>
<dbReference type="InterPro" id="IPR019405">
    <property type="entry name" value="Lactonase_7-beta_prop"/>
</dbReference>
<dbReference type="GO" id="GO:0017057">
    <property type="term" value="F:6-phosphogluconolactonase activity"/>
    <property type="evidence" value="ECO:0007669"/>
    <property type="project" value="TreeGrafter"/>
</dbReference>
<dbReference type="PANTHER" id="PTHR30344:SF1">
    <property type="entry name" value="6-PHOSPHOGLUCONOLACTONASE"/>
    <property type="match status" value="1"/>
</dbReference>
<dbReference type="EMBL" id="SMMX01000002">
    <property type="protein sequence ID" value="TDA23130.1"/>
    <property type="molecule type" value="Genomic_DNA"/>
</dbReference>
<evidence type="ECO:0000256" key="1">
    <source>
        <dbReference type="ARBA" id="ARBA00005564"/>
    </source>
</evidence>
<dbReference type="InterPro" id="IPR011045">
    <property type="entry name" value="N2O_reductase_N"/>
</dbReference>
<dbReference type="Pfam" id="PF10282">
    <property type="entry name" value="Lactonase"/>
    <property type="match status" value="1"/>
</dbReference>